<dbReference type="InterPro" id="IPR007362">
    <property type="entry name" value="DUF429"/>
</dbReference>
<proteinExistence type="predicted"/>
<evidence type="ECO:0000313" key="2">
    <source>
        <dbReference type="Proteomes" id="UP000605992"/>
    </source>
</evidence>
<name>A0A8J3Y113_9ACTN</name>
<comment type="caution">
    <text evidence="1">The sequence shown here is derived from an EMBL/GenBank/DDBJ whole genome shotgun (WGS) entry which is preliminary data.</text>
</comment>
<dbReference type="RefSeq" id="WP_203948959.1">
    <property type="nucleotide sequence ID" value="NZ_BOOR01000072.1"/>
</dbReference>
<dbReference type="EMBL" id="BOOR01000072">
    <property type="protein sequence ID" value="GII58878.1"/>
    <property type="molecule type" value="Genomic_DNA"/>
</dbReference>
<protein>
    <recommendedName>
        <fullName evidence="3">DUF429 domain-containing protein</fullName>
    </recommendedName>
</protein>
<reference evidence="1" key="1">
    <citation type="submission" date="2021-01" db="EMBL/GenBank/DDBJ databases">
        <title>Whole genome shotgun sequence of Planotetraspora thailandica NBRC 104271.</title>
        <authorList>
            <person name="Komaki H."/>
            <person name="Tamura T."/>
        </authorList>
    </citation>
    <scope>NUCLEOTIDE SEQUENCE</scope>
    <source>
        <strain evidence="1">NBRC 104271</strain>
    </source>
</reference>
<dbReference type="Proteomes" id="UP000605992">
    <property type="component" value="Unassembled WGS sequence"/>
</dbReference>
<evidence type="ECO:0008006" key="3">
    <source>
        <dbReference type="Google" id="ProtNLM"/>
    </source>
</evidence>
<dbReference type="AlphaFoldDB" id="A0A8J3Y113"/>
<keyword evidence="2" id="KW-1185">Reference proteome</keyword>
<sequence>MLTVGVDLAAEAVRTAVAWVEWSDGAASVRDVVVYADDELIVEAIAQADKAGVDCPLGWPDRFVSFVSAHRVGDVEVPGGLGRDWRRDLALRVTDLAVHERTGLRPLSVSADRIAHPAMRCAALLSRLAVRTGGRVARDGTGRVVEVYPAASLKEWGLPYRGYKRTENAVARGKVVDALTAAAPWLDFGEHEAVCRRSDDATDAVVAALTARAAALGLATLPAPGQAASAVTEGWIAVPTSPLPMLPG</sequence>
<organism evidence="1 2">
    <name type="scientific">Planotetraspora thailandica</name>
    <dbReference type="NCBI Taxonomy" id="487172"/>
    <lineage>
        <taxon>Bacteria</taxon>
        <taxon>Bacillati</taxon>
        <taxon>Actinomycetota</taxon>
        <taxon>Actinomycetes</taxon>
        <taxon>Streptosporangiales</taxon>
        <taxon>Streptosporangiaceae</taxon>
        <taxon>Planotetraspora</taxon>
    </lineage>
</organism>
<gene>
    <name evidence="1" type="ORF">Pth03_72670</name>
</gene>
<dbReference type="Pfam" id="PF04250">
    <property type="entry name" value="DUF429"/>
    <property type="match status" value="1"/>
</dbReference>
<evidence type="ECO:0000313" key="1">
    <source>
        <dbReference type="EMBL" id="GII58878.1"/>
    </source>
</evidence>
<accession>A0A8J3Y113</accession>